<sequence>MRKSIDPFTPAVELAAAIRRKEVSPVEIVDRCLRRMDEFDPRLNAFCHRADDDVRKAASAAADAVARAATADDLPPFHGVPLPIKDLLDVAGWPTTHGSAGAGQAPAAASDLVVQRFVDAGFILLGKTTTSEFGSLPFTESEALGISRNPWDPNRTPGGSSSGAGAAVAAGMAPIAHAEDGGGSIRIPASCNGLVGLKPTRGLVTGGTVAVEGLATSGVLTRSVADTAAALDVLARHDPAAWWSPPTPHRSFATAMKTDLPAGLRIGALTDSPVDGISVDPACAEAVSVTLRTLESAGHHVVDTRLPLPPTDELVAAFTTIWNVGGAGIELAEPDRVEPHNRVLREAARAIDSWAYVEGVRKTQQLSRRIVEGFVAGFDLLVTPTMACLPPPVGAWRAGTDDDPLRALLNSYPMGVFTSVFNVTGQPAISLPVHHDAATGLPVGVQIVAAPWREDLLLQVSRTLEFAHPWTDRRPPVSRG</sequence>
<dbReference type="Gene3D" id="3.90.1300.10">
    <property type="entry name" value="Amidase signature (AS) domain"/>
    <property type="match status" value="1"/>
</dbReference>
<gene>
    <name evidence="3" type="ORF">AVL59_24070</name>
    <name evidence="4" type="ORF">J2Z21_008706</name>
</gene>
<dbReference type="InterPro" id="IPR000120">
    <property type="entry name" value="Amidase"/>
</dbReference>
<dbReference type="PANTHER" id="PTHR11895:SF7">
    <property type="entry name" value="GLUTAMYL-TRNA(GLN) AMIDOTRANSFERASE SUBUNIT A, MITOCHONDRIAL"/>
    <property type="match status" value="1"/>
</dbReference>
<dbReference type="AlphaFoldDB" id="A0A1B1B070"/>
<dbReference type="Proteomes" id="UP000092659">
    <property type="component" value="Chromosome"/>
</dbReference>
<evidence type="ECO:0000313" key="4">
    <source>
        <dbReference type="EMBL" id="MBP2055690.1"/>
    </source>
</evidence>
<dbReference type="EC" id="3.5.1.4" evidence="4"/>
<dbReference type="EMBL" id="JAGGLP010000032">
    <property type="protein sequence ID" value="MBP2055690.1"/>
    <property type="molecule type" value="Genomic_DNA"/>
</dbReference>
<feature type="domain" description="Amidase" evidence="2">
    <location>
        <begin position="27"/>
        <end position="458"/>
    </location>
</feature>
<dbReference type="SUPFAM" id="SSF75304">
    <property type="entry name" value="Amidase signature (AS) enzymes"/>
    <property type="match status" value="1"/>
</dbReference>
<evidence type="ECO:0000256" key="1">
    <source>
        <dbReference type="ARBA" id="ARBA00009199"/>
    </source>
</evidence>
<reference evidence="4 6" key="2">
    <citation type="submission" date="2021-03" db="EMBL/GenBank/DDBJ databases">
        <title>Genomic Encyclopedia of Type Strains, Phase IV (KMG-IV): sequencing the most valuable type-strain genomes for metagenomic binning, comparative biology and taxonomic classification.</title>
        <authorList>
            <person name="Goeker M."/>
        </authorList>
    </citation>
    <scope>NUCLEOTIDE SEQUENCE [LARGE SCALE GENOMIC DNA]</scope>
    <source>
        <strain evidence="4 6">DSM 40499</strain>
    </source>
</reference>
<keyword evidence="4" id="KW-0378">Hydrolase</keyword>
<dbReference type="STRING" id="68214.AVL59_24070"/>
<evidence type="ECO:0000259" key="2">
    <source>
        <dbReference type="Pfam" id="PF01425"/>
    </source>
</evidence>
<dbReference type="Proteomes" id="UP001519309">
    <property type="component" value="Unassembled WGS sequence"/>
</dbReference>
<name>A0A1B1B070_9ACTN</name>
<organism evidence="3 5">
    <name type="scientific">Streptomyces griseochromogenes</name>
    <dbReference type="NCBI Taxonomy" id="68214"/>
    <lineage>
        <taxon>Bacteria</taxon>
        <taxon>Bacillati</taxon>
        <taxon>Actinomycetota</taxon>
        <taxon>Actinomycetes</taxon>
        <taxon>Kitasatosporales</taxon>
        <taxon>Streptomycetaceae</taxon>
        <taxon>Streptomyces</taxon>
    </lineage>
</organism>
<keyword evidence="6" id="KW-1185">Reference proteome</keyword>
<dbReference type="Pfam" id="PF01425">
    <property type="entry name" value="Amidase"/>
    <property type="match status" value="1"/>
</dbReference>
<reference evidence="3 5" key="1">
    <citation type="submission" date="2016-06" db="EMBL/GenBank/DDBJ databases">
        <title>Complete genome sequence of Streptomyces griseochromogenes ATCC 14511, the Blasticidin S producer.</title>
        <authorList>
            <person name="Wu L."/>
        </authorList>
    </citation>
    <scope>NUCLEOTIDE SEQUENCE [LARGE SCALE GENOMIC DNA]</scope>
    <source>
        <strain evidence="3 5">ATCC 14511</strain>
    </source>
</reference>
<dbReference type="OrthoDB" id="5175573at2"/>
<accession>A0A1B1B070</accession>
<protein>
    <submittedName>
        <fullName evidence="4">Amidase</fullName>
        <ecNumber evidence="4">3.5.1.4</ecNumber>
    </submittedName>
</protein>
<dbReference type="GO" id="GO:0004040">
    <property type="term" value="F:amidase activity"/>
    <property type="evidence" value="ECO:0007669"/>
    <property type="project" value="UniProtKB-EC"/>
</dbReference>
<dbReference type="InterPro" id="IPR020556">
    <property type="entry name" value="Amidase_CS"/>
</dbReference>
<dbReference type="RefSeq" id="WP_067307953.1">
    <property type="nucleotide sequence ID" value="NZ_CP016279.1"/>
</dbReference>
<evidence type="ECO:0000313" key="6">
    <source>
        <dbReference type="Proteomes" id="UP001519309"/>
    </source>
</evidence>
<comment type="similarity">
    <text evidence="1">Belongs to the amidase family.</text>
</comment>
<dbReference type="EMBL" id="CP016279">
    <property type="protein sequence ID" value="ANP52218.1"/>
    <property type="molecule type" value="Genomic_DNA"/>
</dbReference>
<proteinExistence type="inferred from homology"/>
<evidence type="ECO:0000313" key="3">
    <source>
        <dbReference type="EMBL" id="ANP52218.1"/>
    </source>
</evidence>
<dbReference type="PANTHER" id="PTHR11895">
    <property type="entry name" value="TRANSAMIDASE"/>
    <property type="match status" value="1"/>
</dbReference>
<dbReference type="InterPro" id="IPR036928">
    <property type="entry name" value="AS_sf"/>
</dbReference>
<evidence type="ECO:0000313" key="5">
    <source>
        <dbReference type="Proteomes" id="UP000092659"/>
    </source>
</evidence>
<dbReference type="InterPro" id="IPR023631">
    <property type="entry name" value="Amidase_dom"/>
</dbReference>
<dbReference type="KEGG" id="sgs:AVL59_24070"/>
<dbReference type="PROSITE" id="PS00571">
    <property type="entry name" value="AMIDASES"/>
    <property type="match status" value="1"/>
</dbReference>